<proteinExistence type="predicted"/>
<dbReference type="InterPro" id="IPR016186">
    <property type="entry name" value="C-type_lectin-like/link_sf"/>
</dbReference>
<dbReference type="PROSITE" id="PS50041">
    <property type="entry name" value="C_TYPE_LECTIN_2"/>
    <property type="match status" value="1"/>
</dbReference>
<dbReference type="SMART" id="SM00034">
    <property type="entry name" value="CLECT"/>
    <property type="match status" value="1"/>
</dbReference>
<accession>A0AAY4D512</accession>
<evidence type="ECO:0000313" key="2">
    <source>
        <dbReference type="Ensembl" id="ENSDCDP00010039436.1"/>
    </source>
</evidence>
<dbReference type="InterPro" id="IPR016187">
    <property type="entry name" value="CTDL_fold"/>
</dbReference>
<evidence type="ECO:0000313" key="3">
    <source>
        <dbReference type="Proteomes" id="UP000694580"/>
    </source>
</evidence>
<dbReference type="SUPFAM" id="SSF56436">
    <property type="entry name" value="C-type lectin-like"/>
    <property type="match status" value="1"/>
</dbReference>
<dbReference type="Ensembl" id="ENSDCDT00010049213.1">
    <property type="protein sequence ID" value="ENSDCDP00010039436.1"/>
    <property type="gene ID" value="ENSDCDG00010025380.1"/>
</dbReference>
<dbReference type="Proteomes" id="UP000694580">
    <property type="component" value="Chromosome 15"/>
</dbReference>
<sequence>SITTWPTISAGTTPWPTAGILTRKCCPCLTSSTRTSFRSLEMSWPQARDHCRENYADLVSIMTKKQNQTVFELVGNQNVWIGLHNNWKWSDGTDFAYSPTPLGVLGNNLNCAYLGKSVAFSSCSIHRPFYCYKSEYL</sequence>
<evidence type="ECO:0000259" key="1">
    <source>
        <dbReference type="PROSITE" id="PS50041"/>
    </source>
</evidence>
<dbReference type="AlphaFoldDB" id="A0AAY4D512"/>
<reference evidence="2" key="3">
    <citation type="submission" date="2025-09" db="UniProtKB">
        <authorList>
            <consortium name="Ensembl"/>
        </authorList>
    </citation>
    <scope>IDENTIFICATION</scope>
</reference>
<feature type="domain" description="C-type lectin" evidence="1">
    <location>
        <begin position="37"/>
        <end position="132"/>
    </location>
</feature>
<dbReference type="Gene3D" id="3.10.100.10">
    <property type="entry name" value="Mannose-Binding Protein A, subunit A"/>
    <property type="match status" value="1"/>
</dbReference>
<dbReference type="PANTHER" id="PTHR45784">
    <property type="entry name" value="C-TYPE LECTIN DOMAIN FAMILY 20 MEMBER A-RELATED"/>
    <property type="match status" value="1"/>
</dbReference>
<dbReference type="PANTHER" id="PTHR45784:SF3">
    <property type="entry name" value="C-TYPE LECTIN DOMAIN FAMILY 4 MEMBER K-LIKE-RELATED"/>
    <property type="match status" value="1"/>
</dbReference>
<protein>
    <recommendedName>
        <fullName evidence="1">C-type lectin domain-containing protein</fullName>
    </recommendedName>
</protein>
<dbReference type="Pfam" id="PF00059">
    <property type="entry name" value="Lectin_C"/>
    <property type="match status" value="1"/>
</dbReference>
<reference evidence="2" key="2">
    <citation type="submission" date="2025-08" db="UniProtKB">
        <authorList>
            <consortium name="Ensembl"/>
        </authorList>
    </citation>
    <scope>IDENTIFICATION</scope>
</reference>
<reference evidence="2 3" key="1">
    <citation type="submission" date="2020-06" db="EMBL/GenBank/DDBJ databases">
        <authorList>
            <consortium name="Wellcome Sanger Institute Data Sharing"/>
        </authorList>
    </citation>
    <scope>NUCLEOTIDE SEQUENCE [LARGE SCALE GENOMIC DNA]</scope>
</reference>
<organism evidence="2 3">
    <name type="scientific">Denticeps clupeoides</name>
    <name type="common">denticle herring</name>
    <dbReference type="NCBI Taxonomy" id="299321"/>
    <lineage>
        <taxon>Eukaryota</taxon>
        <taxon>Metazoa</taxon>
        <taxon>Chordata</taxon>
        <taxon>Craniata</taxon>
        <taxon>Vertebrata</taxon>
        <taxon>Euteleostomi</taxon>
        <taxon>Actinopterygii</taxon>
        <taxon>Neopterygii</taxon>
        <taxon>Teleostei</taxon>
        <taxon>Clupei</taxon>
        <taxon>Clupeiformes</taxon>
        <taxon>Denticipitoidei</taxon>
        <taxon>Denticipitidae</taxon>
        <taxon>Denticeps</taxon>
    </lineage>
</organism>
<dbReference type="InterPro" id="IPR001304">
    <property type="entry name" value="C-type_lectin-like"/>
</dbReference>
<name>A0AAY4D512_9TELE</name>
<keyword evidence="3" id="KW-1185">Reference proteome</keyword>